<dbReference type="RefSeq" id="WP_067595241.1">
    <property type="nucleotide sequence ID" value="NZ_JABMCZ010000003.1"/>
</dbReference>
<evidence type="ECO:0000313" key="2">
    <source>
        <dbReference type="EMBL" id="KZM71083.1"/>
    </source>
</evidence>
<gene>
    <name evidence="2" type="ORF">AWN90_41975</name>
</gene>
<feature type="region of interest" description="Disordered" evidence="1">
    <location>
        <begin position="64"/>
        <end position="93"/>
    </location>
</feature>
<proteinExistence type="predicted"/>
<accession>A0A164K6D6</accession>
<dbReference type="EMBL" id="LWGR01000013">
    <property type="protein sequence ID" value="KZM71083.1"/>
    <property type="molecule type" value="Genomic_DNA"/>
</dbReference>
<evidence type="ECO:0000256" key="1">
    <source>
        <dbReference type="SAM" id="MobiDB-lite"/>
    </source>
</evidence>
<keyword evidence="3" id="KW-1185">Reference proteome</keyword>
<comment type="caution">
    <text evidence="2">The sequence shown here is derived from an EMBL/GenBank/DDBJ whole genome shotgun (WGS) entry which is preliminary data.</text>
</comment>
<organism evidence="2 3">
    <name type="scientific">Nocardia terpenica</name>
    <dbReference type="NCBI Taxonomy" id="455432"/>
    <lineage>
        <taxon>Bacteria</taxon>
        <taxon>Bacillati</taxon>
        <taxon>Actinomycetota</taxon>
        <taxon>Actinomycetes</taxon>
        <taxon>Mycobacteriales</taxon>
        <taxon>Nocardiaceae</taxon>
        <taxon>Nocardia</taxon>
    </lineage>
</organism>
<reference evidence="2 3" key="1">
    <citation type="submission" date="2016-04" db="EMBL/GenBank/DDBJ databases">
        <authorList>
            <person name="Evans L.H."/>
            <person name="Alamgir A."/>
            <person name="Owens N."/>
            <person name="Weber N.D."/>
            <person name="Virtaneva K."/>
            <person name="Barbian K."/>
            <person name="Babar A."/>
            <person name="Rosenke K."/>
        </authorList>
    </citation>
    <scope>NUCLEOTIDE SEQUENCE [LARGE SCALE GENOMIC DNA]</scope>
    <source>
        <strain evidence="2 3">IFM 0406</strain>
    </source>
</reference>
<evidence type="ECO:0000313" key="3">
    <source>
        <dbReference type="Proteomes" id="UP000076512"/>
    </source>
</evidence>
<dbReference type="Proteomes" id="UP000076512">
    <property type="component" value="Unassembled WGS sequence"/>
</dbReference>
<name>A0A164K6D6_9NOCA</name>
<dbReference type="AlphaFoldDB" id="A0A164K6D6"/>
<protein>
    <submittedName>
        <fullName evidence="2">Uncharacterized protein</fullName>
    </submittedName>
</protein>
<feature type="compositionally biased region" description="Basic and acidic residues" evidence="1">
    <location>
        <begin position="80"/>
        <end position="90"/>
    </location>
</feature>
<sequence length="179" mass="20003">MTTEELAAAIRSGAHPKLTGDEYVRLILVGRQSAYIAEHPPIVRTKFPVPPLLEWFVSGGKLGPKDSDDEDLVDMSTLEPEPKPKREPKPRVYKSSAVLKEERAKLQSQLDSLTGGNDSDDVASINLSPFSRNRAARTAGRRRFEKLDRDIQKGAALIRKIEQWDCKIRAAEAREAKAR</sequence>